<evidence type="ECO:0000256" key="6">
    <source>
        <dbReference type="RuleBase" id="RU000716"/>
    </source>
</evidence>
<protein>
    <recommendedName>
        <fullName evidence="6">RNA polymerase sigma factor</fullName>
    </recommendedName>
</protein>
<dbReference type="InterPro" id="IPR039425">
    <property type="entry name" value="RNA_pol_sigma-70-like"/>
</dbReference>
<dbReference type="SUPFAM" id="SSF88659">
    <property type="entry name" value="Sigma3 and sigma4 domains of RNA polymerase sigma factors"/>
    <property type="match status" value="1"/>
</dbReference>
<proteinExistence type="inferred from homology"/>
<evidence type="ECO:0000313" key="10">
    <source>
        <dbReference type="Proteomes" id="UP000573499"/>
    </source>
</evidence>
<evidence type="ECO:0000256" key="1">
    <source>
        <dbReference type="ARBA" id="ARBA00010641"/>
    </source>
</evidence>
<keyword evidence="3 6" id="KW-0731">Sigma factor</keyword>
<dbReference type="RefSeq" id="WP_182156438.1">
    <property type="nucleotide sequence ID" value="NZ_JACEZU010000012.1"/>
</dbReference>
<organism evidence="9 10">
    <name type="scientific">Rugamonas apoptosis</name>
    <dbReference type="NCBI Taxonomy" id="2758570"/>
    <lineage>
        <taxon>Bacteria</taxon>
        <taxon>Pseudomonadati</taxon>
        <taxon>Pseudomonadota</taxon>
        <taxon>Betaproteobacteria</taxon>
        <taxon>Burkholderiales</taxon>
        <taxon>Oxalobacteraceae</taxon>
        <taxon>Telluria group</taxon>
        <taxon>Rugamonas</taxon>
    </lineage>
</organism>
<evidence type="ECO:0000256" key="5">
    <source>
        <dbReference type="ARBA" id="ARBA00023163"/>
    </source>
</evidence>
<evidence type="ECO:0000256" key="3">
    <source>
        <dbReference type="ARBA" id="ARBA00023082"/>
    </source>
</evidence>
<keyword evidence="10" id="KW-1185">Reference proteome</keyword>
<dbReference type="NCBIfam" id="TIGR02937">
    <property type="entry name" value="sigma70-ECF"/>
    <property type="match status" value="1"/>
</dbReference>
<name>A0A7W2FDE8_9BURK</name>
<keyword evidence="2 6" id="KW-0805">Transcription regulation</keyword>
<reference evidence="9 10" key="1">
    <citation type="submission" date="2020-07" db="EMBL/GenBank/DDBJ databases">
        <title>Novel species isolated from subtropical streams in China.</title>
        <authorList>
            <person name="Lu H."/>
        </authorList>
    </citation>
    <scope>NUCLEOTIDE SEQUENCE [LARGE SCALE GENOMIC DNA]</scope>
    <source>
        <strain evidence="9 10">LX47W</strain>
    </source>
</reference>
<dbReference type="Proteomes" id="UP000573499">
    <property type="component" value="Unassembled WGS sequence"/>
</dbReference>
<dbReference type="GO" id="GO:0006352">
    <property type="term" value="P:DNA-templated transcription initiation"/>
    <property type="evidence" value="ECO:0007669"/>
    <property type="project" value="InterPro"/>
</dbReference>
<dbReference type="Pfam" id="PF04542">
    <property type="entry name" value="Sigma70_r2"/>
    <property type="match status" value="1"/>
</dbReference>
<comment type="caution">
    <text evidence="9">The sequence shown here is derived from an EMBL/GenBank/DDBJ whole genome shotgun (WGS) entry which is preliminary data.</text>
</comment>
<keyword evidence="4 6" id="KW-0238">DNA-binding</keyword>
<evidence type="ECO:0000259" key="7">
    <source>
        <dbReference type="Pfam" id="PF04542"/>
    </source>
</evidence>
<dbReference type="Pfam" id="PF08281">
    <property type="entry name" value="Sigma70_r4_2"/>
    <property type="match status" value="1"/>
</dbReference>
<dbReference type="InterPro" id="IPR007627">
    <property type="entry name" value="RNA_pol_sigma70_r2"/>
</dbReference>
<feature type="domain" description="RNA polymerase sigma-70 region 2" evidence="7">
    <location>
        <begin position="20"/>
        <end position="82"/>
    </location>
</feature>
<dbReference type="EMBL" id="JACEZU010000012">
    <property type="protein sequence ID" value="MBA5689646.1"/>
    <property type="molecule type" value="Genomic_DNA"/>
</dbReference>
<dbReference type="InterPro" id="IPR014284">
    <property type="entry name" value="RNA_pol_sigma-70_dom"/>
</dbReference>
<sequence length="185" mass="20857">MDKHLGDDDKAARFEQLTMPHLDAAYNLARWLTRDPHDADDLVQSAYLRAYRFADSYRGGDARAWLLTIVRNTFYTALRDRKPQQADVSFDEALHGMEGDELLAQQASSDPAAIMASRDADRGVNQALSQLPPAFREVLVLKEMDELSYKQIAEVADIPIGTVMSRLARARKLLLSYLQRDMAGE</sequence>
<evidence type="ECO:0000313" key="9">
    <source>
        <dbReference type="EMBL" id="MBA5689646.1"/>
    </source>
</evidence>
<dbReference type="Gene3D" id="1.10.1740.10">
    <property type="match status" value="1"/>
</dbReference>
<dbReference type="PROSITE" id="PS01063">
    <property type="entry name" value="SIGMA70_ECF"/>
    <property type="match status" value="1"/>
</dbReference>
<dbReference type="InterPro" id="IPR013249">
    <property type="entry name" value="RNA_pol_sigma70_r4_t2"/>
</dbReference>
<comment type="similarity">
    <text evidence="1 6">Belongs to the sigma-70 factor family. ECF subfamily.</text>
</comment>
<feature type="domain" description="RNA polymerase sigma factor 70 region 4 type 2" evidence="8">
    <location>
        <begin position="126"/>
        <end position="174"/>
    </location>
</feature>
<evidence type="ECO:0000256" key="4">
    <source>
        <dbReference type="ARBA" id="ARBA00023125"/>
    </source>
</evidence>
<evidence type="ECO:0000256" key="2">
    <source>
        <dbReference type="ARBA" id="ARBA00023015"/>
    </source>
</evidence>
<accession>A0A7W2FDE8</accession>
<dbReference type="InterPro" id="IPR000838">
    <property type="entry name" value="RNA_pol_sigma70_ECF_CS"/>
</dbReference>
<dbReference type="InterPro" id="IPR013325">
    <property type="entry name" value="RNA_pol_sigma_r2"/>
</dbReference>
<evidence type="ECO:0000259" key="8">
    <source>
        <dbReference type="Pfam" id="PF08281"/>
    </source>
</evidence>
<dbReference type="AlphaFoldDB" id="A0A7W2FDE8"/>
<dbReference type="Gene3D" id="1.10.10.10">
    <property type="entry name" value="Winged helix-like DNA-binding domain superfamily/Winged helix DNA-binding domain"/>
    <property type="match status" value="1"/>
</dbReference>
<dbReference type="GO" id="GO:0016987">
    <property type="term" value="F:sigma factor activity"/>
    <property type="evidence" value="ECO:0007669"/>
    <property type="project" value="UniProtKB-KW"/>
</dbReference>
<dbReference type="GO" id="GO:0003677">
    <property type="term" value="F:DNA binding"/>
    <property type="evidence" value="ECO:0007669"/>
    <property type="project" value="UniProtKB-KW"/>
</dbReference>
<keyword evidence="5 6" id="KW-0804">Transcription</keyword>
<dbReference type="PANTHER" id="PTHR43133">
    <property type="entry name" value="RNA POLYMERASE ECF-TYPE SIGMA FACTO"/>
    <property type="match status" value="1"/>
</dbReference>
<dbReference type="SUPFAM" id="SSF88946">
    <property type="entry name" value="Sigma2 domain of RNA polymerase sigma factors"/>
    <property type="match status" value="1"/>
</dbReference>
<dbReference type="CDD" id="cd06171">
    <property type="entry name" value="Sigma70_r4"/>
    <property type="match status" value="1"/>
</dbReference>
<dbReference type="InterPro" id="IPR013324">
    <property type="entry name" value="RNA_pol_sigma_r3/r4-like"/>
</dbReference>
<dbReference type="PANTHER" id="PTHR43133:SF25">
    <property type="entry name" value="RNA POLYMERASE SIGMA FACTOR RFAY-RELATED"/>
    <property type="match status" value="1"/>
</dbReference>
<dbReference type="InterPro" id="IPR036388">
    <property type="entry name" value="WH-like_DNA-bd_sf"/>
</dbReference>
<gene>
    <name evidence="9" type="ORF">H3H39_21615</name>
</gene>